<dbReference type="Proteomes" id="UP001147747">
    <property type="component" value="Unassembled WGS sequence"/>
</dbReference>
<dbReference type="InterPro" id="IPR022770">
    <property type="entry name" value="IucA/IucC-like_C"/>
</dbReference>
<dbReference type="GO" id="GO:0016881">
    <property type="term" value="F:acid-amino acid ligase activity"/>
    <property type="evidence" value="ECO:0007669"/>
    <property type="project" value="UniProtKB-ARBA"/>
</dbReference>
<dbReference type="GO" id="GO:0019290">
    <property type="term" value="P:siderophore biosynthetic process"/>
    <property type="evidence" value="ECO:0007669"/>
    <property type="project" value="InterPro"/>
</dbReference>
<feature type="domain" description="Aerobactin siderophore biosynthesis IucA/IucC-like C-terminal" evidence="2">
    <location>
        <begin position="392"/>
        <end position="545"/>
    </location>
</feature>
<evidence type="ECO:0000313" key="4">
    <source>
        <dbReference type="Proteomes" id="UP001147747"/>
    </source>
</evidence>
<organism evidence="3 4">
    <name type="scientific">Penicillium cosmopolitanum</name>
    <dbReference type="NCBI Taxonomy" id="1131564"/>
    <lineage>
        <taxon>Eukaryota</taxon>
        <taxon>Fungi</taxon>
        <taxon>Dikarya</taxon>
        <taxon>Ascomycota</taxon>
        <taxon>Pezizomycotina</taxon>
        <taxon>Eurotiomycetes</taxon>
        <taxon>Eurotiomycetidae</taxon>
        <taxon>Eurotiales</taxon>
        <taxon>Aspergillaceae</taxon>
        <taxon>Penicillium</taxon>
    </lineage>
</organism>
<feature type="domain" description="Aerobactin siderophore biosynthesis IucA/IucC N-terminal" evidence="1">
    <location>
        <begin position="224"/>
        <end position="368"/>
    </location>
</feature>
<evidence type="ECO:0000259" key="2">
    <source>
        <dbReference type="Pfam" id="PF06276"/>
    </source>
</evidence>
<keyword evidence="4" id="KW-1185">Reference proteome</keyword>
<evidence type="ECO:0000313" key="3">
    <source>
        <dbReference type="EMBL" id="KAJ5403822.1"/>
    </source>
</evidence>
<dbReference type="EMBL" id="JAPZBU010000005">
    <property type="protein sequence ID" value="KAJ5403822.1"/>
    <property type="molecule type" value="Genomic_DNA"/>
</dbReference>
<dbReference type="OrthoDB" id="2117718at2759"/>
<dbReference type="PANTHER" id="PTHR34384:SF5">
    <property type="entry name" value="L-2,3-DIAMINOPROPANOATE--CITRATE LIGASE"/>
    <property type="match status" value="1"/>
</dbReference>
<protein>
    <submittedName>
        <fullName evidence="3">IucC family-domain-containing protein</fullName>
    </submittedName>
</protein>
<dbReference type="Pfam" id="PF04183">
    <property type="entry name" value="IucA_IucC"/>
    <property type="match status" value="1"/>
</dbReference>
<dbReference type="RefSeq" id="XP_056491064.1">
    <property type="nucleotide sequence ID" value="XM_056628330.1"/>
</dbReference>
<dbReference type="InterPro" id="IPR037455">
    <property type="entry name" value="LucA/IucC-like"/>
</dbReference>
<dbReference type="Pfam" id="PF06276">
    <property type="entry name" value="FhuF"/>
    <property type="match status" value="1"/>
</dbReference>
<dbReference type="InterPro" id="IPR007310">
    <property type="entry name" value="Aerobactin_biosyn_IucA/IucC_N"/>
</dbReference>
<dbReference type="GeneID" id="81367310"/>
<comment type="caution">
    <text evidence="3">The sequence shown here is derived from an EMBL/GenBank/DDBJ whole genome shotgun (WGS) entry which is preliminary data.</text>
</comment>
<proteinExistence type="predicted"/>
<dbReference type="PANTHER" id="PTHR34384">
    <property type="entry name" value="L-2,3-DIAMINOPROPANOATE--CITRATE LIGASE"/>
    <property type="match status" value="1"/>
</dbReference>
<sequence length="555" mass="61235">MSVILGEHLPSAGENTLPASITHDLKAAQYLETLSTATALGTSISSMRRLAHFETTKRVLAAAVNERLASGTIETSANPTLLLRAPNTQDGIWIKCGIRAGAYIEMDGLRPIGFVRAEDLLIPVLVGSATGEATEELDPIPLCRIICSWQPESAQKGYGDLLIKELHKTCFAQSPLVPIVPDDIPGLLSPEVSFISVPRSELRVNGPFEQLLEPLLKSLGVPTELEEPDHIIVPCFTRQLPAIMPSFPQARLIKSVPDCCRAQISMRTVSFLPEIGFPHHVKLSLNVQITSGLRIVKPAATVLGPLFGKMLPNLIPQDLWIFGEPGSVTGAQDELLKAAQISCVIRKLPEQQAECPDEVLIPGAGLIQKPFKEDKTYMEILFGLDDLKKKHDWFKRYTALLLAAFIPPLVRYGIGFENHLQNVVVRVNITTKEVTGFAARDLEGTRIHYPTFVRSGYDLSELPKNSSNVSDDIRSPWDKVHHSLIQDHLGPVLHMLGLESHGAWSIVREELEKVLDPSGDPNGKALYEFFTEKTMPIPGFMGMRLIGRYIEVSLW</sequence>
<accession>A0A9W9W5M3</accession>
<dbReference type="AlphaFoldDB" id="A0A9W9W5M3"/>
<dbReference type="Gene3D" id="1.10.510.40">
    <property type="match status" value="1"/>
</dbReference>
<reference evidence="3" key="2">
    <citation type="journal article" date="2023" name="IMA Fungus">
        <title>Comparative genomic study of the Penicillium genus elucidates a diverse pangenome and 15 lateral gene transfer events.</title>
        <authorList>
            <person name="Petersen C."/>
            <person name="Sorensen T."/>
            <person name="Nielsen M.R."/>
            <person name="Sondergaard T.E."/>
            <person name="Sorensen J.L."/>
            <person name="Fitzpatrick D.A."/>
            <person name="Frisvad J.C."/>
            <person name="Nielsen K.L."/>
        </authorList>
    </citation>
    <scope>NUCLEOTIDE SEQUENCE</scope>
    <source>
        <strain evidence="3">IBT 29677</strain>
    </source>
</reference>
<reference evidence="3" key="1">
    <citation type="submission" date="2022-12" db="EMBL/GenBank/DDBJ databases">
        <authorList>
            <person name="Petersen C."/>
        </authorList>
    </citation>
    <scope>NUCLEOTIDE SEQUENCE</scope>
    <source>
        <strain evidence="3">IBT 29677</strain>
    </source>
</reference>
<evidence type="ECO:0000259" key="1">
    <source>
        <dbReference type="Pfam" id="PF04183"/>
    </source>
</evidence>
<name>A0A9W9W5M3_9EURO</name>
<gene>
    <name evidence="3" type="ORF">N7509_003693</name>
</gene>